<dbReference type="SUPFAM" id="SSF46785">
    <property type="entry name" value="Winged helix' DNA-binding domain"/>
    <property type="match status" value="1"/>
</dbReference>
<organism evidence="6 7">
    <name type="scientific">Deinococcus antarcticus</name>
    <dbReference type="NCBI Taxonomy" id="1298767"/>
    <lineage>
        <taxon>Bacteria</taxon>
        <taxon>Thermotogati</taxon>
        <taxon>Deinococcota</taxon>
        <taxon>Deinococci</taxon>
        <taxon>Deinococcales</taxon>
        <taxon>Deinococcaceae</taxon>
        <taxon>Deinococcus</taxon>
    </lineage>
</organism>
<comment type="caution">
    <text evidence="6">The sequence shown here is derived from an EMBL/GenBank/DDBJ whole genome shotgun (WGS) entry which is preliminary data.</text>
</comment>
<dbReference type="InterPro" id="IPR001845">
    <property type="entry name" value="HTH_ArsR_DNA-bd_dom"/>
</dbReference>
<evidence type="ECO:0000313" key="7">
    <source>
        <dbReference type="Proteomes" id="UP001595748"/>
    </source>
</evidence>
<keyword evidence="1" id="KW-0805">Transcription regulation</keyword>
<dbReference type="InterPro" id="IPR036388">
    <property type="entry name" value="WH-like_DNA-bd_sf"/>
</dbReference>
<keyword evidence="7" id="KW-1185">Reference proteome</keyword>
<feature type="region of interest" description="Disordered" evidence="4">
    <location>
        <begin position="105"/>
        <end position="132"/>
    </location>
</feature>
<proteinExistence type="predicted"/>
<dbReference type="PANTHER" id="PTHR33154">
    <property type="entry name" value="TRANSCRIPTIONAL REGULATOR, ARSR FAMILY"/>
    <property type="match status" value="1"/>
</dbReference>
<evidence type="ECO:0000256" key="2">
    <source>
        <dbReference type="ARBA" id="ARBA00023125"/>
    </source>
</evidence>
<dbReference type="PANTHER" id="PTHR33154:SF33">
    <property type="entry name" value="TRANSCRIPTIONAL REPRESSOR SDPR"/>
    <property type="match status" value="1"/>
</dbReference>
<dbReference type="SMART" id="SM00418">
    <property type="entry name" value="HTH_ARSR"/>
    <property type="match status" value="1"/>
</dbReference>
<feature type="domain" description="HTH arsR-type" evidence="5">
    <location>
        <begin position="1"/>
        <end position="93"/>
    </location>
</feature>
<gene>
    <name evidence="6" type="ORF">ACFOPQ_06105</name>
</gene>
<dbReference type="CDD" id="cd00090">
    <property type="entry name" value="HTH_ARSR"/>
    <property type="match status" value="1"/>
</dbReference>
<dbReference type="InterPro" id="IPR036390">
    <property type="entry name" value="WH_DNA-bd_sf"/>
</dbReference>
<protein>
    <submittedName>
        <fullName evidence="6">ArsR/SmtB family transcription factor</fullName>
    </submittedName>
</protein>
<evidence type="ECO:0000256" key="3">
    <source>
        <dbReference type="ARBA" id="ARBA00023163"/>
    </source>
</evidence>
<dbReference type="InterPro" id="IPR011991">
    <property type="entry name" value="ArsR-like_HTH"/>
</dbReference>
<dbReference type="EMBL" id="JBHRZF010000063">
    <property type="protein sequence ID" value="MFC3860336.1"/>
    <property type="molecule type" value="Genomic_DNA"/>
</dbReference>
<dbReference type="RefSeq" id="WP_380076486.1">
    <property type="nucleotide sequence ID" value="NZ_JBHRZF010000063.1"/>
</dbReference>
<accession>A0ABV8A732</accession>
<evidence type="ECO:0000256" key="4">
    <source>
        <dbReference type="SAM" id="MobiDB-lite"/>
    </source>
</evidence>
<keyword evidence="3" id="KW-0804">Transcription</keyword>
<dbReference type="PRINTS" id="PR00778">
    <property type="entry name" value="HTHARSR"/>
</dbReference>
<dbReference type="NCBIfam" id="NF033788">
    <property type="entry name" value="HTH_metalloreg"/>
    <property type="match status" value="1"/>
</dbReference>
<dbReference type="InterPro" id="IPR051081">
    <property type="entry name" value="HTH_MetalResp_TranReg"/>
</dbReference>
<dbReference type="PROSITE" id="PS50987">
    <property type="entry name" value="HTH_ARSR_2"/>
    <property type="match status" value="1"/>
</dbReference>
<reference evidence="7" key="1">
    <citation type="journal article" date="2019" name="Int. J. Syst. Evol. Microbiol.">
        <title>The Global Catalogue of Microorganisms (GCM) 10K type strain sequencing project: providing services to taxonomists for standard genome sequencing and annotation.</title>
        <authorList>
            <consortium name="The Broad Institute Genomics Platform"/>
            <consortium name="The Broad Institute Genome Sequencing Center for Infectious Disease"/>
            <person name="Wu L."/>
            <person name="Ma J."/>
        </authorList>
    </citation>
    <scope>NUCLEOTIDE SEQUENCE [LARGE SCALE GENOMIC DNA]</scope>
    <source>
        <strain evidence="7">CCTCC AB 2013263</strain>
    </source>
</reference>
<dbReference type="Gene3D" id="1.10.10.10">
    <property type="entry name" value="Winged helix-like DNA-binding domain superfamily/Winged helix DNA-binding domain"/>
    <property type="match status" value="1"/>
</dbReference>
<keyword evidence="2" id="KW-0238">DNA-binding</keyword>
<evidence type="ECO:0000256" key="1">
    <source>
        <dbReference type="ARBA" id="ARBA00023015"/>
    </source>
</evidence>
<evidence type="ECO:0000313" key="6">
    <source>
        <dbReference type="EMBL" id="MFC3860336.1"/>
    </source>
</evidence>
<dbReference type="Proteomes" id="UP001595748">
    <property type="component" value="Unassembled WGS sequence"/>
</dbReference>
<name>A0ABV8A732_9DEIO</name>
<dbReference type="Pfam" id="PF01022">
    <property type="entry name" value="HTH_5"/>
    <property type="match status" value="1"/>
</dbReference>
<sequence>MARSPTTSDVFNAVAEVQRRRILELLLGGERSVGQIAEALGFRQPQTSKHLQVLKEVGLVTVRGDAQQRLYQLDSKGIREIHEWTKPFERLWSARLDRLNDYLHALQQKGGGDASPEPSTERNTEPNPPEGP</sequence>
<evidence type="ECO:0000259" key="5">
    <source>
        <dbReference type="PROSITE" id="PS50987"/>
    </source>
</evidence>